<sequence length="450" mass="52846">MKKIVLYSFFFGMFFIPNVLLAQTEPEDVATVSDEFENHYYESLKQKGIENYDKAIEALEKCKNIQPENPIVFFELGKNYLSQKKYKDAYDNFEKVTKIDPKNRWAWVGMYDVCYDTRDFNQAIIIVQKLVEFKPDYREDLVSLYMNTQQFDKALDLINELNETVGKSEKRELYKADILRDAKYQGSEKANLIDKIKKNPKDEANYIALIYMYSQSNQEEKALEIAKQLEKEIPTSDWAQVSLFKFHINNNDGDKAVKSMNTVLASDKIDKKIKHRILNEFLIFSKNNPQYDKDLDKAIGYFDNDKEVKVAKEIAKFYQSKKDWNKAIKYYEMHLKNATDDMETILLLMQAYTENLQFDKLAKVSEEQLQLFPTQPQLYYYNGLANNQLKNYKKAKDVLESGIDFIIDDTILEINFNLQLGEASNGLGDMKKKDLYFSKANQLIEKQKRK</sequence>
<feature type="repeat" description="TPR" evidence="3">
    <location>
        <begin position="70"/>
        <end position="103"/>
    </location>
</feature>
<dbReference type="SMART" id="SM00028">
    <property type="entry name" value="TPR"/>
    <property type="match status" value="5"/>
</dbReference>
<keyword evidence="1" id="KW-0677">Repeat</keyword>
<dbReference type="EMBL" id="BAABCS010000016">
    <property type="protein sequence ID" value="GAA4050845.1"/>
    <property type="molecule type" value="Genomic_DNA"/>
</dbReference>
<dbReference type="Pfam" id="PF13181">
    <property type="entry name" value="TPR_8"/>
    <property type="match status" value="1"/>
</dbReference>
<feature type="signal peptide" evidence="4">
    <location>
        <begin position="1"/>
        <end position="22"/>
    </location>
</feature>
<evidence type="ECO:0000256" key="2">
    <source>
        <dbReference type="ARBA" id="ARBA00022803"/>
    </source>
</evidence>
<evidence type="ECO:0000256" key="3">
    <source>
        <dbReference type="PROSITE-ProRule" id="PRU00339"/>
    </source>
</evidence>
<dbReference type="PANTHER" id="PTHR44186:SF1">
    <property type="entry name" value="BARDET-BIEDL SYNDROME 4 PROTEIN"/>
    <property type="match status" value="1"/>
</dbReference>
<evidence type="ECO:0000256" key="4">
    <source>
        <dbReference type="SAM" id="SignalP"/>
    </source>
</evidence>
<keyword evidence="4" id="KW-0732">Signal</keyword>
<accession>A0ABP7URM2</accession>
<gene>
    <name evidence="5" type="ORF">GCM10022388_16120</name>
</gene>
<dbReference type="PANTHER" id="PTHR44186">
    <property type="match status" value="1"/>
</dbReference>
<dbReference type="Pfam" id="PF14559">
    <property type="entry name" value="TPR_19"/>
    <property type="match status" value="1"/>
</dbReference>
<dbReference type="Gene3D" id="1.25.40.10">
    <property type="entry name" value="Tetratricopeptide repeat domain"/>
    <property type="match status" value="2"/>
</dbReference>
<dbReference type="SUPFAM" id="SSF48452">
    <property type="entry name" value="TPR-like"/>
    <property type="match status" value="3"/>
</dbReference>
<dbReference type="RefSeq" id="WP_345093353.1">
    <property type="nucleotide sequence ID" value="NZ_BAABCS010000016.1"/>
</dbReference>
<dbReference type="InterPro" id="IPR011990">
    <property type="entry name" value="TPR-like_helical_dom_sf"/>
</dbReference>
<evidence type="ECO:0000313" key="6">
    <source>
        <dbReference type="Proteomes" id="UP001500426"/>
    </source>
</evidence>
<dbReference type="PROSITE" id="PS50005">
    <property type="entry name" value="TPR"/>
    <property type="match status" value="1"/>
</dbReference>
<dbReference type="InterPro" id="IPR019734">
    <property type="entry name" value="TPR_rpt"/>
</dbReference>
<feature type="chain" id="PRO_5046417243" description="Cytochrome C biosynthesis protein" evidence="4">
    <location>
        <begin position="23"/>
        <end position="450"/>
    </location>
</feature>
<proteinExistence type="predicted"/>
<dbReference type="Proteomes" id="UP001500426">
    <property type="component" value="Unassembled WGS sequence"/>
</dbReference>
<evidence type="ECO:0008006" key="7">
    <source>
        <dbReference type="Google" id="ProtNLM"/>
    </source>
</evidence>
<protein>
    <recommendedName>
        <fullName evidence="7">Cytochrome C biosynthesis protein</fullName>
    </recommendedName>
</protein>
<evidence type="ECO:0000256" key="1">
    <source>
        <dbReference type="ARBA" id="ARBA00022737"/>
    </source>
</evidence>
<dbReference type="Pfam" id="PF13176">
    <property type="entry name" value="TPR_7"/>
    <property type="match status" value="1"/>
</dbReference>
<name>A0ABP7URM2_9FLAO</name>
<organism evidence="5 6">
    <name type="scientific">Flavobacterium chungnamense</name>
    <dbReference type="NCBI Taxonomy" id="706182"/>
    <lineage>
        <taxon>Bacteria</taxon>
        <taxon>Pseudomonadati</taxon>
        <taxon>Bacteroidota</taxon>
        <taxon>Flavobacteriia</taxon>
        <taxon>Flavobacteriales</taxon>
        <taxon>Flavobacteriaceae</taxon>
        <taxon>Flavobacterium</taxon>
    </lineage>
</organism>
<comment type="caution">
    <text evidence="5">The sequence shown here is derived from an EMBL/GenBank/DDBJ whole genome shotgun (WGS) entry which is preliminary data.</text>
</comment>
<keyword evidence="2 3" id="KW-0802">TPR repeat</keyword>
<keyword evidence="6" id="KW-1185">Reference proteome</keyword>
<evidence type="ECO:0000313" key="5">
    <source>
        <dbReference type="EMBL" id="GAA4050845.1"/>
    </source>
</evidence>
<reference evidence="6" key="1">
    <citation type="journal article" date="2019" name="Int. J. Syst. Evol. Microbiol.">
        <title>The Global Catalogue of Microorganisms (GCM) 10K type strain sequencing project: providing services to taxonomists for standard genome sequencing and annotation.</title>
        <authorList>
            <consortium name="The Broad Institute Genomics Platform"/>
            <consortium name="The Broad Institute Genome Sequencing Center for Infectious Disease"/>
            <person name="Wu L."/>
            <person name="Ma J."/>
        </authorList>
    </citation>
    <scope>NUCLEOTIDE SEQUENCE [LARGE SCALE GENOMIC DNA]</scope>
    <source>
        <strain evidence="6">JCM 17068</strain>
    </source>
</reference>